<feature type="transmembrane region" description="Helical" evidence="1">
    <location>
        <begin position="207"/>
        <end position="224"/>
    </location>
</feature>
<dbReference type="InterPro" id="IPR016719">
    <property type="entry name" value="CAMLG"/>
</dbReference>
<reference evidence="3" key="1">
    <citation type="submission" date="2025-08" db="UniProtKB">
        <authorList>
            <consortium name="RefSeq"/>
        </authorList>
    </citation>
    <scope>IDENTIFICATION</scope>
    <source>
        <tissue evidence="3">Whole Larva</tissue>
    </source>
</reference>
<keyword evidence="2" id="KW-1185">Reference proteome</keyword>
<organism evidence="2 3">
    <name type="scientific">Nicrophorus vespilloides</name>
    <name type="common">Boreal carrion beetle</name>
    <dbReference type="NCBI Taxonomy" id="110193"/>
    <lineage>
        <taxon>Eukaryota</taxon>
        <taxon>Metazoa</taxon>
        <taxon>Ecdysozoa</taxon>
        <taxon>Arthropoda</taxon>
        <taxon>Hexapoda</taxon>
        <taxon>Insecta</taxon>
        <taxon>Pterygota</taxon>
        <taxon>Neoptera</taxon>
        <taxon>Endopterygota</taxon>
        <taxon>Coleoptera</taxon>
        <taxon>Polyphaga</taxon>
        <taxon>Staphyliniformia</taxon>
        <taxon>Silphidae</taxon>
        <taxon>Nicrophorinae</taxon>
        <taxon>Nicrophorus</taxon>
    </lineage>
</organism>
<dbReference type="GeneID" id="108567097"/>
<keyword evidence="1" id="KW-1133">Transmembrane helix</keyword>
<accession>A0ABM1N7P9</accession>
<sequence length="226" mass="26141">MSDAAARREARRRRILENADNRLKRISNIHRKIESETDETEIVAPDVQCKTKPDHPACINYAEEPVVNNVEIEYVRVENEVKKFIDLDLEKEVVHLEETVGIDEVSDCGKSFYGTFIVLLLGLSVRYLNLIFSKFEFFVGIDLSYLHIDKIFLPLLGYECYVLLLARPKYEENVTMNLIMLMNNINGKKVQPLLRLLNLIINVHKDMAIYFFAFILLDLVFALVSA</sequence>
<evidence type="ECO:0000256" key="1">
    <source>
        <dbReference type="SAM" id="Phobius"/>
    </source>
</evidence>
<dbReference type="Proteomes" id="UP000695000">
    <property type="component" value="Unplaced"/>
</dbReference>
<keyword evidence="1" id="KW-0472">Membrane</keyword>
<feature type="transmembrane region" description="Helical" evidence="1">
    <location>
        <begin position="151"/>
        <end position="170"/>
    </location>
</feature>
<feature type="transmembrane region" description="Helical" evidence="1">
    <location>
        <begin position="112"/>
        <end position="130"/>
    </location>
</feature>
<protein>
    <submittedName>
        <fullName evidence="3">Uncharacterized protein LOC108567097</fullName>
    </submittedName>
</protein>
<evidence type="ECO:0000313" key="3">
    <source>
        <dbReference type="RefSeq" id="XP_017782849.1"/>
    </source>
</evidence>
<dbReference type="RefSeq" id="XP_017782849.1">
    <property type="nucleotide sequence ID" value="XM_017927360.1"/>
</dbReference>
<evidence type="ECO:0000313" key="2">
    <source>
        <dbReference type="Proteomes" id="UP000695000"/>
    </source>
</evidence>
<name>A0ABM1N7P9_NICVS</name>
<gene>
    <name evidence="3" type="primary">LOC108567097</name>
</gene>
<dbReference type="PANTHER" id="PTHR15026:SF0">
    <property type="entry name" value="GUIDED ENTRY OF TAIL-ANCHORED PROTEINS FACTOR CAMLG"/>
    <property type="match status" value="1"/>
</dbReference>
<keyword evidence="1" id="KW-0812">Transmembrane</keyword>
<dbReference type="PANTHER" id="PTHR15026">
    <property type="entry name" value="CALCIUM-SIGNAL MODULATING CYCLOPHILIN LIGAND CAML"/>
    <property type="match status" value="1"/>
</dbReference>
<proteinExistence type="predicted"/>